<dbReference type="GeneID" id="93304038"/>
<evidence type="ECO:0000256" key="2">
    <source>
        <dbReference type="ARBA" id="ARBA00023015"/>
    </source>
</evidence>
<feature type="domain" description="HTH araC/xylS-type" evidence="8">
    <location>
        <begin position="145"/>
        <end position="243"/>
    </location>
</feature>
<accession>A0A1E3ATH7</accession>
<dbReference type="SUPFAM" id="SSF46689">
    <property type="entry name" value="Homeodomain-like"/>
    <property type="match status" value="2"/>
</dbReference>
<keyword evidence="7" id="KW-0175">Coiled coil</keyword>
<dbReference type="GO" id="GO:0003700">
    <property type="term" value="F:DNA-binding transcription factor activity"/>
    <property type="evidence" value="ECO:0007669"/>
    <property type="project" value="InterPro"/>
</dbReference>
<dbReference type="Pfam" id="PF00072">
    <property type="entry name" value="Response_reg"/>
    <property type="match status" value="1"/>
</dbReference>
<dbReference type="RefSeq" id="WP_009253329.1">
    <property type="nucleotide sequence ID" value="NZ_BAABXS010000001.1"/>
</dbReference>
<feature type="coiled-coil region" evidence="7">
    <location>
        <begin position="110"/>
        <end position="137"/>
    </location>
</feature>
<dbReference type="GO" id="GO:0000160">
    <property type="term" value="P:phosphorelay signal transduction system"/>
    <property type="evidence" value="ECO:0007669"/>
    <property type="project" value="InterPro"/>
</dbReference>
<evidence type="ECO:0000256" key="1">
    <source>
        <dbReference type="ARBA" id="ARBA00018672"/>
    </source>
</evidence>
<dbReference type="GO" id="GO:0043565">
    <property type="term" value="F:sequence-specific DNA binding"/>
    <property type="evidence" value="ECO:0007669"/>
    <property type="project" value="InterPro"/>
</dbReference>
<keyword evidence="3" id="KW-0238">DNA-binding</keyword>
<dbReference type="SUPFAM" id="SSF52172">
    <property type="entry name" value="CheY-like"/>
    <property type="match status" value="1"/>
</dbReference>
<keyword evidence="2" id="KW-0805">Transcription regulation</keyword>
<gene>
    <name evidence="10" type="ORF">BEH84_02625</name>
</gene>
<evidence type="ECO:0000256" key="5">
    <source>
        <dbReference type="ARBA" id="ARBA00024867"/>
    </source>
</evidence>
<name>A0A1E3ATH7_9FIRM</name>
<evidence type="ECO:0000256" key="4">
    <source>
        <dbReference type="ARBA" id="ARBA00023163"/>
    </source>
</evidence>
<keyword evidence="6" id="KW-0597">Phosphoprotein</keyword>
<dbReference type="SMART" id="SM00448">
    <property type="entry name" value="REC"/>
    <property type="match status" value="1"/>
</dbReference>
<sequence>MYHFIFVDDEDYIRELFQEIMDYREFGFELAASFSSAEQALAYIRQGNKVDAVLTDIRMGDLSGIELSEYIYADRPDIAVVIITGYGEFDYAQKAIRCNVFDYLLKPTSYTDLERLFAALKKALDEKKDDTQEEEEESYYVNMIQTLKDYIELNFAGEITLETISGEVGMNPAYLSRFFKQHTGSNFMEYLTAVRIKHAIRLLKDPTIKVYEISSMVGYKSTKHFYKIFKKNTGLTPSSYREKWEEQRNDTGNH</sequence>
<protein>
    <recommendedName>
        <fullName evidence="1">Stage 0 sporulation protein A homolog</fullName>
    </recommendedName>
</protein>
<dbReference type="PANTHER" id="PTHR43280:SF34">
    <property type="entry name" value="ARAC-FAMILY TRANSCRIPTIONAL REGULATOR"/>
    <property type="match status" value="1"/>
</dbReference>
<dbReference type="InterPro" id="IPR001789">
    <property type="entry name" value="Sig_transdc_resp-reg_receiver"/>
</dbReference>
<dbReference type="InterPro" id="IPR009057">
    <property type="entry name" value="Homeodomain-like_sf"/>
</dbReference>
<evidence type="ECO:0000256" key="6">
    <source>
        <dbReference type="PROSITE-ProRule" id="PRU00169"/>
    </source>
</evidence>
<dbReference type="AlphaFoldDB" id="A0A1E3ATH7"/>
<dbReference type="PRINTS" id="PR00032">
    <property type="entry name" value="HTHARAC"/>
</dbReference>
<evidence type="ECO:0000313" key="10">
    <source>
        <dbReference type="EMBL" id="ODM12010.1"/>
    </source>
</evidence>
<evidence type="ECO:0000313" key="11">
    <source>
        <dbReference type="Proteomes" id="UP000095003"/>
    </source>
</evidence>
<evidence type="ECO:0000259" key="8">
    <source>
        <dbReference type="PROSITE" id="PS01124"/>
    </source>
</evidence>
<dbReference type="CDD" id="cd17536">
    <property type="entry name" value="REC_YesN-like"/>
    <property type="match status" value="1"/>
</dbReference>
<dbReference type="InterPro" id="IPR011006">
    <property type="entry name" value="CheY-like_superfamily"/>
</dbReference>
<keyword evidence="4" id="KW-0804">Transcription</keyword>
<dbReference type="SMART" id="SM00342">
    <property type="entry name" value="HTH_ARAC"/>
    <property type="match status" value="1"/>
</dbReference>
<dbReference type="PROSITE" id="PS01124">
    <property type="entry name" value="HTH_ARAC_FAMILY_2"/>
    <property type="match status" value="1"/>
</dbReference>
<reference evidence="10 11" key="1">
    <citation type="submission" date="2016-07" db="EMBL/GenBank/DDBJ databases">
        <title>Characterization of isolates of Eisenbergiella tayi derived from blood cultures, using whole genome sequencing.</title>
        <authorList>
            <person name="Burdz T."/>
            <person name="Wiebe D."/>
            <person name="Huynh C."/>
            <person name="Bernard K."/>
        </authorList>
    </citation>
    <scope>NUCLEOTIDE SEQUENCE [LARGE SCALE GENOMIC DNA]</scope>
    <source>
        <strain evidence="10 11">NML 120489</strain>
    </source>
</reference>
<dbReference type="InterPro" id="IPR020449">
    <property type="entry name" value="Tscrpt_reg_AraC-type_HTH"/>
</dbReference>
<proteinExistence type="predicted"/>
<evidence type="ECO:0000256" key="3">
    <source>
        <dbReference type="ARBA" id="ARBA00023125"/>
    </source>
</evidence>
<comment type="function">
    <text evidence="5">May play the central regulatory role in sporulation. It may be an element of the effector pathway responsible for the activation of sporulation genes in response to nutritional stress. Spo0A may act in concert with spo0H (a sigma factor) to control the expression of some genes that are critical to the sporulation process.</text>
</comment>
<dbReference type="InterPro" id="IPR018060">
    <property type="entry name" value="HTH_AraC"/>
</dbReference>
<dbReference type="Gene3D" id="3.40.50.2300">
    <property type="match status" value="1"/>
</dbReference>
<feature type="modified residue" description="4-aspartylphosphate" evidence="6">
    <location>
        <position position="56"/>
    </location>
</feature>
<dbReference type="Gene3D" id="1.10.10.60">
    <property type="entry name" value="Homeodomain-like"/>
    <property type="match status" value="2"/>
</dbReference>
<dbReference type="Pfam" id="PF12833">
    <property type="entry name" value="HTH_18"/>
    <property type="match status" value="1"/>
</dbReference>
<organism evidence="10 11">
    <name type="scientific">Eisenbergiella tayi</name>
    <dbReference type="NCBI Taxonomy" id="1432052"/>
    <lineage>
        <taxon>Bacteria</taxon>
        <taxon>Bacillati</taxon>
        <taxon>Bacillota</taxon>
        <taxon>Clostridia</taxon>
        <taxon>Lachnospirales</taxon>
        <taxon>Lachnospiraceae</taxon>
        <taxon>Eisenbergiella</taxon>
    </lineage>
</organism>
<dbReference type="EMBL" id="MCGI01000002">
    <property type="protein sequence ID" value="ODM12010.1"/>
    <property type="molecule type" value="Genomic_DNA"/>
</dbReference>
<evidence type="ECO:0000256" key="7">
    <source>
        <dbReference type="SAM" id="Coils"/>
    </source>
</evidence>
<evidence type="ECO:0000259" key="9">
    <source>
        <dbReference type="PROSITE" id="PS50110"/>
    </source>
</evidence>
<comment type="caution">
    <text evidence="10">The sequence shown here is derived from an EMBL/GenBank/DDBJ whole genome shotgun (WGS) entry which is preliminary data.</text>
</comment>
<dbReference type="InterPro" id="IPR018062">
    <property type="entry name" value="HTH_AraC-typ_CS"/>
</dbReference>
<dbReference type="Proteomes" id="UP000095003">
    <property type="component" value="Unassembled WGS sequence"/>
</dbReference>
<dbReference type="PROSITE" id="PS50110">
    <property type="entry name" value="RESPONSE_REGULATORY"/>
    <property type="match status" value="1"/>
</dbReference>
<feature type="domain" description="Response regulatory" evidence="9">
    <location>
        <begin position="3"/>
        <end position="121"/>
    </location>
</feature>
<dbReference type="PROSITE" id="PS00041">
    <property type="entry name" value="HTH_ARAC_FAMILY_1"/>
    <property type="match status" value="1"/>
</dbReference>
<dbReference type="PANTHER" id="PTHR43280">
    <property type="entry name" value="ARAC-FAMILY TRANSCRIPTIONAL REGULATOR"/>
    <property type="match status" value="1"/>
</dbReference>